<feature type="transmembrane region" description="Helical" evidence="2">
    <location>
        <begin position="130"/>
        <end position="148"/>
    </location>
</feature>
<organism evidence="3 4">
    <name type="scientific">Brevibacterium paucivorans</name>
    <dbReference type="NCBI Taxonomy" id="170994"/>
    <lineage>
        <taxon>Bacteria</taxon>
        <taxon>Bacillati</taxon>
        <taxon>Actinomycetota</taxon>
        <taxon>Actinomycetes</taxon>
        <taxon>Micrococcales</taxon>
        <taxon>Brevibacteriaceae</taxon>
        <taxon>Brevibacterium</taxon>
    </lineage>
</organism>
<comment type="caution">
    <text evidence="3">The sequence shown here is derived from an EMBL/GenBank/DDBJ whole genome shotgun (WGS) entry which is preliminary data.</text>
</comment>
<keyword evidence="2" id="KW-0472">Membrane</keyword>
<dbReference type="AlphaFoldDB" id="A0A2N6VNG9"/>
<feature type="transmembrane region" description="Helical" evidence="2">
    <location>
        <begin position="182"/>
        <end position="204"/>
    </location>
</feature>
<evidence type="ECO:0000256" key="2">
    <source>
        <dbReference type="SAM" id="Phobius"/>
    </source>
</evidence>
<protein>
    <recommendedName>
        <fullName evidence="5">DUF4282 domain-containing protein</fullName>
    </recommendedName>
</protein>
<dbReference type="Pfam" id="PF14110">
    <property type="entry name" value="DUF4282"/>
    <property type="match status" value="1"/>
</dbReference>
<evidence type="ECO:0008006" key="5">
    <source>
        <dbReference type="Google" id="ProtNLM"/>
    </source>
</evidence>
<keyword evidence="2" id="KW-0812">Transmembrane</keyword>
<feature type="region of interest" description="Disordered" evidence="1">
    <location>
        <begin position="1"/>
        <end position="81"/>
    </location>
</feature>
<dbReference type="OrthoDB" id="4808511at2"/>
<proteinExistence type="predicted"/>
<accession>A0A2N6VNG9</accession>
<name>A0A2N6VNG9_9MICO</name>
<gene>
    <name evidence="3" type="ORF">CJ199_06595</name>
</gene>
<reference evidence="3 4" key="1">
    <citation type="submission" date="2017-09" db="EMBL/GenBank/DDBJ databases">
        <title>Bacterial strain isolated from the female urinary microbiota.</title>
        <authorList>
            <person name="Thomas-White K."/>
            <person name="Kumar N."/>
            <person name="Forster S."/>
            <person name="Putonti C."/>
            <person name="Lawley T."/>
            <person name="Wolfe A.J."/>
        </authorList>
    </citation>
    <scope>NUCLEOTIDE SEQUENCE [LARGE SCALE GENOMIC DNA]</scope>
    <source>
        <strain evidence="3 4">UMB1301</strain>
    </source>
</reference>
<evidence type="ECO:0000313" key="3">
    <source>
        <dbReference type="EMBL" id="PMD05666.1"/>
    </source>
</evidence>
<evidence type="ECO:0000313" key="4">
    <source>
        <dbReference type="Proteomes" id="UP000235598"/>
    </source>
</evidence>
<keyword evidence="2" id="KW-1133">Transmembrane helix</keyword>
<dbReference type="EMBL" id="PNHK01000002">
    <property type="protein sequence ID" value="PMD05666.1"/>
    <property type="molecule type" value="Genomic_DNA"/>
</dbReference>
<dbReference type="Proteomes" id="UP000235598">
    <property type="component" value="Unassembled WGS sequence"/>
</dbReference>
<sequence>MFELRNMFGVAPPWTKDASMTDNYPSNGAPNNPTPPSNAPSAYGSSPYGSAPQATPGNVPQGSAQTSQVPQQQYASAPVQPAAGQPYPVANYNTGGVPVQNVQPTGQVQTQAPRGNVFTRFFKALFDLKFETFVTINFASVLYTLSIITAVGTWLLWIVITALASAAASGLSYAFSGSGGGLLSMMFLPTIFLGWIPALAQIILSRIALEFMVANIRTAQNTTEMRRALTD</sequence>
<evidence type="ECO:0000256" key="1">
    <source>
        <dbReference type="SAM" id="MobiDB-lite"/>
    </source>
</evidence>
<feature type="transmembrane region" description="Helical" evidence="2">
    <location>
        <begin position="154"/>
        <end position="175"/>
    </location>
</feature>
<feature type="compositionally biased region" description="Polar residues" evidence="1">
    <location>
        <begin position="43"/>
        <end position="75"/>
    </location>
</feature>
<dbReference type="InterPro" id="IPR025557">
    <property type="entry name" value="DUF4282"/>
</dbReference>